<keyword evidence="4" id="KW-0472">Membrane</keyword>
<feature type="transmembrane region" description="Helical" evidence="4">
    <location>
        <begin position="172"/>
        <end position="188"/>
    </location>
</feature>
<name>A0A2G9YVY2_9BACT</name>
<dbReference type="InterPro" id="IPR038731">
    <property type="entry name" value="RgtA/B/C-like"/>
</dbReference>
<feature type="transmembrane region" description="Helical" evidence="4">
    <location>
        <begin position="295"/>
        <end position="317"/>
    </location>
</feature>
<feature type="repeat" description="TPR" evidence="3">
    <location>
        <begin position="500"/>
        <end position="533"/>
    </location>
</feature>
<dbReference type="AlphaFoldDB" id="A0A2G9YVY2"/>
<keyword evidence="2 3" id="KW-0802">TPR repeat</keyword>
<dbReference type="InterPro" id="IPR052346">
    <property type="entry name" value="O-mannosyl-transferase_TMTC"/>
</dbReference>
<evidence type="ECO:0000256" key="4">
    <source>
        <dbReference type="SAM" id="Phobius"/>
    </source>
</evidence>
<evidence type="ECO:0000256" key="3">
    <source>
        <dbReference type="PROSITE-ProRule" id="PRU00339"/>
    </source>
</evidence>
<dbReference type="Gene3D" id="1.25.40.10">
    <property type="entry name" value="Tetratricopeptide repeat domain"/>
    <property type="match status" value="2"/>
</dbReference>
<protein>
    <recommendedName>
        <fullName evidence="5">Glycosyltransferase RgtA/B/C/D-like domain-containing protein</fullName>
    </recommendedName>
</protein>
<proteinExistence type="predicted"/>
<dbReference type="PANTHER" id="PTHR44227">
    <property type="match status" value="1"/>
</dbReference>
<dbReference type="PANTHER" id="PTHR44227:SF3">
    <property type="entry name" value="PROTEIN O-MANNOSYL-TRANSFERASE TMTC4"/>
    <property type="match status" value="1"/>
</dbReference>
<evidence type="ECO:0000259" key="5">
    <source>
        <dbReference type="Pfam" id="PF13231"/>
    </source>
</evidence>
<dbReference type="PROSITE" id="PS50005">
    <property type="entry name" value="TPR"/>
    <property type="match status" value="2"/>
</dbReference>
<feature type="transmembrane region" description="Helical" evidence="4">
    <location>
        <begin position="12"/>
        <end position="28"/>
    </location>
</feature>
<evidence type="ECO:0000313" key="6">
    <source>
        <dbReference type="EMBL" id="PIP23349.1"/>
    </source>
</evidence>
<dbReference type="Proteomes" id="UP000230273">
    <property type="component" value="Unassembled WGS sequence"/>
</dbReference>
<feature type="transmembrane region" description="Helical" evidence="4">
    <location>
        <begin position="224"/>
        <end position="247"/>
    </location>
</feature>
<evidence type="ECO:0000313" key="7">
    <source>
        <dbReference type="Proteomes" id="UP000230273"/>
    </source>
</evidence>
<evidence type="ECO:0000256" key="2">
    <source>
        <dbReference type="ARBA" id="ARBA00022803"/>
    </source>
</evidence>
<dbReference type="InterPro" id="IPR019734">
    <property type="entry name" value="TPR_rpt"/>
</dbReference>
<sequence>MFKIIIKENYKLLLVLAVLVVIFYGNTLKNGFIYDDYQQIVENEYIQSLKYLPKVVTGCIWEHAFGGCKDRAIYYRPVQSLSYILTYQISSKPWAFHLVNIVYFLIIVFLIFILAKVLTENSVFAFISSLIFLIHPINAEVVNWAAAVPDLTFAIFVLLATLFYIKYRKTGVFKTFLISAFLYFLGILSKEPAIVLPLIFFLIDWQIFKIDFEDFFQWREIKNYLILVFFAVFYFVMRTAVLGGGLIQSGKSPFSPFSIAERIYTFFYLLFEYIRNILFPYPRVFFFHFVKRSNILSLEFLALFLLVLVFSAVLFLFYRKRKNLLFLSGLWLIIFLLPVLIFVESAGESVFSERYAFVPLIGFSFLLSYFLTDFFQKNQKTKAVVISLLVIIGGIFWYTIYFDRNSIWSSNEVLYTRTLAQNPDATPIRFNYAVLLRNDKQDFEAAKIQLEGIVKRKPNWADISMVYLHLGDYYRDRGEEENALEYYHKSATASDDWKTHFGWNRLGVFYAKKEDYVSAIRYFCQALQANPESQESQANFNRAVELSSKAYENDQTLLYKKISENKTFIKSDKEKIRFKEESCQEEKCVFFFTPGFESSEIILPSLISVGDQKQNGVKIENSGFDNQTGLINIVVDSKYKDETLAFLFPTCDGIYYEVVSSK</sequence>
<comment type="caution">
    <text evidence="6">The sequence shown here is derived from an EMBL/GenBank/DDBJ whole genome shotgun (WGS) entry which is preliminary data.</text>
</comment>
<feature type="domain" description="Glycosyltransferase RgtA/B/C/D-like" evidence="5">
    <location>
        <begin position="89"/>
        <end position="209"/>
    </location>
</feature>
<feature type="repeat" description="TPR" evidence="3">
    <location>
        <begin position="464"/>
        <end position="497"/>
    </location>
</feature>
<feature type="transmembrane region" description="Helical" evidence="4">
    <location>
        <begin position="122"/>
        <end position="138"/>
    </location>
</feature>
<dbReference type="Pfam" id="PF13231">
    <property type="entry name" value="PMT_2"/>
    <property type="match status" value="1"/>
</dbReference>
<feature type="transmembrane region" description="Helical" evidence="4">
    <location>
        <begin position="94"/>
        <end position="115"/>
    </location>
</feature>
<evidence type="ECO:0000256" key="1">
    <source>
        <dbReference type="ARBA" id="ARBA00022737"/>
    </source>
</evidence>
<feature type="transmembrane region" description="Helical" evidence="4">
    <location>
        <begin position="144"/>
        <end position="165"/>
    </location>
</feature>
<dbReference type="SMART" id="SM00028">
    <property type="entry name" value="TPR"/>
    <property type="match status" value="2"/>
</dbReference>
<gene>
    <name evidence="6" type="ORF">COX36_03845</name>
</gene>
<dbReference type="SUPFAM" id="SSF48452">
    <property type="entry name" value="TPR-like"/>
    <property type="match status" value="1"/>
</dbReference>
<dbReference type="InterPro" id="IPR011990">
    <property type="entry name" value="TPR-like_helical_dom_sf"/>
</dbReference>
<feature type="transmembrane region" description="Helical" evidence="4">
    <location>
        <begin position="324"/>
        <end position="343"/>
    </location>
</feature>
<keyword evidence="1" id="KW-0677">Repeat</keyword>
<dbReference type="Pfam" id="PF13181">
    <property type="entry name" value="TPR_8"/>
    <property type="match status" value="1"/>
</dbReference>
<accession>A0A2G9YVY2</accession>
<feature type="transmembrane region" description="Helical" evidence="4">
    <location>
        <begin position="194"/>
        <end position="212"/>
    </location>
</feature>
<feature type="transmembrane region" description="Helical" evidence="4">
    <location>
        <begin position="383"/>
        <end position="402"/>
    </location>
</feature>
<reference evidence="6 7" key="1">
    <citation type="submission" date="2017-09" db="EMBL/GenBank/DDBJ databases">
        <title>Depth-based differentiation of microbial function through sediment-hosted aquifers and enrichment of novel symbionts in the deep terrestrial subsurface.</title>
        <authorList>
            <person name="Probst A.J."/>
            <person name="Ladd B."/>
            <person name="Jarett J.K."/>
            <person name="Geller-Mcgrath D.E."/>
            <person name="Sieber C.M."/>
            <person name="Emerson J.B."/>
            <person name="Anantharaman K."/>
            <person name="Thomas B.C."/>
            <person name="Malmstrom R."/>
            <person name="Stieglmeier M."/>
            <person name="Klingl A."/>
            <person name="Woyke T."/>
            <person name="Ryan C.M."/>
            <person name="Banfield J.F."/>
        </authorList>
    </citation>
    <scope>NUCLEOTIDE SEQUENCE [LARGE SCALE GENOMIC DNA]</scope>
    <source>
        <strain evidence="6">CG23_combo_of_CG06-09_8_20_14_all_38_19</strain>
    </source>
</reference>
<keyword evidence="4" id="KW-1133">Transmembrane helix</keyword>
<feature type="transmembrane region" description="Helical" evidence="4">
    <location>
        <begin position="355"/>
        <end position="371"/>
    </location>
</feature>
<organism evidence="6 7">
    <name type="scientific">Candidatus Nealsonbacteria bacterium CG23_combo_of_CG06-09_8_20_14_all_38_19</name>
    <dbReference type="NCBI Taxonomy" id="1974721"/>
    <lineage>
        <taxon>Bacteria</taxon>
        <taxon>Candidatus Nealsoniibacteriota</taxon>
    </lineage>
</organism>
<dbReference type="EMBL" id="PCRP01000061">
    <property type="protein sequence ID" value="PIP23349.1"/>
    <property type="molecule type" value="Genomic_DNA"/>
</dbReference>
<keyword evidence="4" id="KW-0812">Transmembrane</keyword>